<gene>
    <name evidence="2" type="ORF">ORQ98_20425</name>
</gene>
<dbReference type="EMBL" id="JAPMOU010000032">
    <property type="protein sequence ID" value="MDE1464331.1"/>
    <property type="molecule type" value="Genomic_DNA"/>
</dbReference>
<keyword evidence="1" id="KW-1133">Transmembrane helix</keyword>
<keyword evidence="3" id="KW-1185">Reference proteome</keyword>
<evidence type="ECO:0000256" key="1">
    <source>
        <dbReference type="SAM" id="Phobius"/>
    </source>
</evidence>
<feature type="transmembrane region" description="Helical" evidence="1">
    <location>
        <begin position="190"/>
        <end position="207"/>
    </location>
</feature>
<name>A0ABT5UD83_9GAMM</name>
<evidence type="ECO:0000313" key="2">
    <source>
        <dbReference type="EMBL" id="MDE1464331.1"/>
    </source>
</evidence>
<feature type="transmembrane region" description="Helical" evidence="1">
    <location>
        <begin position="144"/>
        <end position="169"/>
    </location>
</feature>
<accession>A0ABT5UD83</accession>
<evidence type="ECO:0000313" key="3">
    <source>
        <dbReference type="Proteomes" id="UP001528823"/>
    </source>
</evidence>
<protein>
    <submittedName>
        <fullName evidence="2">Uncharacterized protein</fullName>
    </submittedName>
</protein>
<dbReference type="Proteomes" id="UP001528823">
    <property type="component" value="Unassembled WGS sequence"/>
</dbReference>
<comment type="caution">
    <text evidence="2">The sequence shown here is derived from an EMBL/GenBank/DDBJ whole genome shotgun (WGS) entry which is preliminary data.</text>
</comment>
<sequence>MNFYRLVIVIFISLLALKTYASDEFDLYLSHKVRLVKVNADYAEIVNAGNKVFSPKDKHGHYQRLQQLFWDTKSIYLRYGIHDNQSNYYILSKRTNHSSKLLSEQQFYQQLSRLNIQINWMDADTAYKHALQLDLNRAMYYRELALILVITLFIGLVVYTLLIIPIQIVQQATSRRSLAQNTVKPWKVGVRYFTLLIMVVLFFRAFMCNFYL</sequence>
<dbReference type="RefSeq" id="WP_274690659.1">
    <property type="nucleotide sequence ID" value="NZ_JAPMOU010000032.1"/>
</dbReference>
<keyword evidence="1" id="KW-0812">Transmembrane</keyword>
<reference evidence="2 3" key="1">
    <citation type="submission" date="2022-11" db="EMBL/GenBank/DDBJ databases">
        <title>Spartinivicinus poritis sp. nov., isolated from scleractinian coral Porites lutea.</title>
        <authorList>
            <person name="Zhang G."/>
            <person name="Cai L."/>
            <person name="Wei Q."/>
        </authorList>
    </citation>
    <scope>NUCLEOTIDE SEQUENCE [LARGE SCALE GENOMIC DNA]</scope>
    <source>
        <strain evidence="2 3">A2-2</strain>
    </source>
</reference>
<keyword evidence="1" id="KW-0472">Membrane</keyword>
<proteinExistence type="predicted"/>
<organism evidence="2 3">
    <name type="scientific">Spartinivicinus poritis</name>
    <dbReference type="NCBI Taxonomy" id="2994640"/>
    <lineage>
        <taxon>Bacteria</taxon>
        <taxon>Pseudomonadati</taxon>
        <taxon>Pseudomonadota</taxon>
        <taxon>Gammaproteobacteria</taxon>
        <taxon>Oceanospirillales</taxon>
        <taxon>Zooshikellaceae</taxon>
        <taxon>Spartinivicinus</taxon>
    </lineage>
</organism>